<evidence type="ECO:0000313" key="10">
    <source>
        <dbReference type="EMBL" id="AXB43234.1"/>
    </source>
</evidence>
<dbReference type="SMART" id="SM00220">
    <property type="entry name" value="S_TKc"/>
    <property type="match status" value="1"/>
</dbReference>
<dbReference type="InterPro" id="IPR000719">
    <property type="entry name" value="Prot_kinase_dom"/>
</dbReference>
<keyword evidence="2" id="KW-0723">Serine/threonine-protein kinase</keyword>
<evidence type="ECO:0000256" key="3">
    <source>
        <dbReference type="ARBA" id="ARBA00022679"/>
    </source>
</evidence>
<gene>
    <name evidence="10" type="ORF">A4R43_12300</name>
</gene>
<dbReference type="GO" id="GO:0004674">
    <property type="term" value="F:protein serine/threonine kinase activity"/>
    <property type="evidence" value="ECO:0007669"/>
    <property type="project" value="UniProtKB-KW"/>
</dbReference>
<dbReference type="Proteomes" id="UP000250434">
    <property type="component" value="Chromosome"/>
</dbReference>
<dbReference type="EMBL" id="CP015163">
    <property type="protein sequence ID" value="AXB43234.1"/>
    <property type="molecule type" value="Genomic_DNA"/>
</dbReference>
<evidence type="ECO:0000256" key="1">
    <source>
        <dbReference type="ARBA" id="ARBA00012513"/>
    </source>
</evidence>
<dbReference type="Pfam" id="PF00069">
    <property type="entry name" value="Pkinase"/>
    <property type="match status" value="1"/>
</dbReference>
<organism evidence="10 11">
    <name type="scientific">Amycolatopsis albispora</name>
    <dbReference type="NCBI Taxonomy" id="1804986"/>
    <lineage>
        <taxon>Bacteria</taxon>
        <taxon>Bacillati</taxon>
        <taxon>Actinomycetota</taxon>
        <taxon>Actinomycetes</taxon>
        <taxon>Pseudonocardiales</taxon>
        <taxon>Pseudonocardiaceae</taxon>
        <taxon>Amycolatopsis</taxon>
    </lineage>
</organism>
<dbReference type="InterPro" id="IPR011009">
    <property type="entry name" value="Kinase-like_dom_sf"/>
</dbReference>
<evidence type="ECO:0000313" key="11">
    <source>
        <dbReference type="Proteomes" id="UP000250434"/>
    </source>
</evidence>
<keyword evidence="11" id="KW-1185">Reference proteome</keyword>
<keyword evidence="4" id="KW-0547">Nucleotide-binding</keyword>
<dbReference type="Gene3D" id="1.10.510.10">
    <property type="entry name" value="Transferase(Phosphotransferase) domain 1"/>
    <property type="match status" value="1"/>
</dbReference>
<protein>
    <recommendedName>
        <fullName evidence="1">non-specific serine/threonine protein kinase</fullName>
        <ecNumber evidence="1">2.7.11.1</ecNumber>
    </recommendedName>
</protein>
<proteinExistence type="predicted"/>
<dbReference type="AlphaFoldDB" id="A0A344L5B0"/>
<evidence type="ECO:0000256" key="8">
    <source>
        <dbReference type="SAM" id="Phobius"/>
    </source>
</evidence>
<dbReference type="GO" id="GO:0005524">
    <property type="term" value="F:ATP binding"/>
    <property type="evidence" value="ECO:0007669"/>
    <property type="project" value="UniProtKB-KW"/>
</dbReference>
<accession>A0A344L5B0</accession>
<evidence type="ECO:0000256" key="6">
    <source>
        <dbReference type="ARBA" id="ARBA00022840"/>
    </source>
</evidence>
<dbReference type="PANTHER" id="PTHR43289:SF6">
    <property type="entry name" value="SERINE_THREONINE-PROTEIN KINASE NEKL-3"/>
    <property type="match status" value="1"/>
</dbReference>
<dbReference type="OrthoDB" id="3815424at2"/>
<feature type="region of interest" description="Disordered" evidence="7">
    <location>
        <begin position="289"/>
        <end position="309"/>
    </location>
</feature>
<feature type="transmembrane region" description="Helical" evidence="8">
    <location>
        <begin position="317"/>
        <end position="338"/>
    </location>
</feature>
<evidence type="ECO:0000256" key="5">
    <source>
        <dbReference type="ARBA" id="ARBA00022777"/>
    </source>
</evidence>
<keyword evidence="8" id="KW-0812">Transmembrane</keyword>
<reference evidence="10 11" key="1">
    <citation type="submission" date="2016-04" db="EMBL/GenBank/DDBJ databases">
        <title>Complete genome sequence and analysis of deep-sea sediment isolate, Amycolatopsis sp. WP1.</title>
        <authorList>
            <person name="Wang H."/>
            <person name="Chen S."/>
            <person name="Wu Q."/>
        </authorList>
    </citation>
    <scope>NUCLEOTIDE SEQUENCE [LARGE SCALE GENOMIC DNA]</scope>
    <source>
        <strain evidence="10 11">WP1</strain>
    </source>
</reference>
<dbReference type="RefSeq" id="WP_113692475.1">
    <property type="nucleotide sequence ID" value="NZ_CP015163.1"/>
</dbReference>
<keyword evidence="8" id="KW-1133">Transmembrane helix</keyword>
<feature type="domain" description="Protein kinase" evidence="9">
    <location>
        <begin position="20"/>
        <end position="278"/>
    </location>
</feature>
<keyword evidence="3" id="KW-0808">Transferase</keyword>
<dbReference type="SUPFAM" id="SSF56112">
    <property type="entry name" value="Protein kinase-like (PK-like)"/>
    <property type="match status" value="1"/>
</dbReference>
<evidence type="ECO:0000256" key="4">
    <source>
        <dbReference type="ARBA" id="ARBA00022741"/>
    </source>
</evidence>
<dbReference type="KEGG" id="aab:A4R43_12300"/>
<dbReference type="PANTHER" id="PTHR43289">
    <property type="entry name" value="MITOGEN-ACTIVATED PROTEIN KINASE KINASE KINASE 20-RELATED"/>
    <property type="match status" value="1"/>
</dbReference>
<keyword evidence="6" id="KW-0067">ATP-binding</keyword>
<dbReference type="PROSITE" id="PS50011">
    <property type="entry name" value="PROTEIN_KINASE_DOM"/>
    <property type="match status" value="1"/>
</dbReference>
<feature type="compositionally biased region" description="Pro residues" evidence="7">
    <location>
        <begin position="294"/>
        <end position="303"/>
    </location>
</feature>
<sequence>MKGTHDPAGTAAASVALPGNGELVPLGEGPVAKVLAGADGHGAFALKAYPGPIDRRTRGLLDAELHRLGELRARAPVLVADRVEELPDGRCALRMELCAQSLSELVGSSGPLSVPDALAVGSTLAATLAAAHATGLVHGGVTPGNVLFRSSGEPVLGDFGLTLRHAFPGEMTTGVDFLAPETVRDGTRNERTDLYGLGAVLYFALAGSPPHQGQPGEQVDERLLRTLSGEVPVLDRTDLPPGLSQLVSALLASNPDARPLDAATVAARLGPPRAQPVFDDFGDVFASHVARPQPSAPPAPPLPRGGTRYRARRKPKAGVVLAIVGALSVLAVAMVLVLHRPAKPGAPISPAAVAAPEPGPPSGQTVLLELADPVDQGNYVELSWRSSEPLDFAVVIAPEGQKAHSAFVARASTYRVRIDPVLRYCFLIQGATSTGYVQSQPKPIRGATCVNA</sequence>
<keyword evidence="5 10" id="KW-0418">Kinase</keyword>
<evidence type="ECO:0000256" key="7">
    <source>
        <dbReference type="SAM" id="MobiDB-lite"/>
    </source>
</evidence>
<dbReference type="EC" id="2.7.11.1" evidence="1"/>
<evidence type="ECO:0000259" key="9">
    <source>
        <dbReference type="PROSITE" id="PS50011"/>
    </source>
</evidence>
<keyword evidence="8" id="KW-0472">Membrane</keyword>
<name>A0A344L5B0_9PSEU</name>
<evidence type="ECO:0000256" key="2">
    <source>
        <dbReference type="ARBA" id="ARBA00022527"/>
    </source>
</evidence>